<dbReference type="RefSeq" id="WP_126750760.1">
    <property type="nucleotide sequence ID" value="NZ_CP076627.1"/>
</dbReference>
<sequence>MSEKSPTHNSPPDERPDPYRARPADDGGMYLLMPRDEHLLPPLPDKPERVVIAWPDEGKKSEPSAP</sequence>
<gene>
    <name evidence="2" type="ORF">QSH54_20220</name>
</gene>
<feature type="region of interest" description="Disordered" evidence="1">
    <location>
        <begin position="1"/>
        <end position="66"/>
    </location>
</feature>
<feature type="compositionally biased region" description="Basic and acidic residues" evidence="1">
    <location>
        <begin position="34"/>
        <end position="49"/>
    </location>
</feature>
<comment type="caution">
    <text evidence="2">The sequence shown here is derived from an EMBL/GenBank/DDBJ whole genome shotgun (WGS) entry which is preliminary data.</text>
</comment>
<evidence type="ECO:0000256" key="1">
    <source>
        <dbReference type="SAM" id="MobiDB-lite"/>
    </source>
</evidence>
<feature type="compositionally biased region" description="Basic and acidic residues" evidence="1">
    <location>
        <begin position="56"/>
        <end position="66"/>
    </location>
</feature>
<proteinExistence type="predicted"/>
<organism evidence="2">
    <name type="scientific">Xanthomonas arboricola pv. pruni</name>
    <dbReference type="NCBI Taxonomy" id="69929"/>
    <lineage>
        <taxon>Bacteria</taxon>
        <taxon>Pseudomonadati</taxon>
        <taxon>Pseudomonadota</taxon>
        <taxon>Gammaproteobacteria</taxon>
        <taxon>Lysobacterales</taxon>
        <taxon>Lysobacteraceae</taxon>
        <taxon>Xanthomonas</taxon>
    </lineage>
</organism>
<reference evidence="2" key="1">
    <citation type="submission" date="2023-06" db="EMBL/GenBank/DDBJ databases">
        <title>Genome sequences of Xanthomonas arboricola from Serbia and Montenegro.</title>
        <authorList>
            <person name="Ilicic R."/>
            <person name="Jelusic A."/>
            <person name="Harrison J."/>
            <person name="Greer S."/>
            <person name="Grant M."/>
            <person name="Vicente J."/>
            <person name="Popovic Milovanovic T."/>
            <person name="Studholme D.J."/>
        </authorList>
    </citation>
    <scope>NUCLEOTIDE SEQUENCE</scope>
    <source>
        <strain evidence="2">Xp320</strain>
    </source>
</reference>
<accession>A0AAP4KD25</accession>
<name>A0AAP4KD25_9XANT</name>
<protein>
    <submittedName>
        <fullName evidence="2">Uncharacterized protein</fullName>
    </submittedName>
</protein>
<dbReference type="EMBL" id="JASVYU010000041">
    <property type="protein sequence ID" value="MDN0288902.1"/>
    <property type="molecule type" value="Genomic_DNA"/>
</dbReference>
<evidence type="ECO:0000313" key="2">
    <source>
        <dbReference type="EMBL" id="MDN0288902.1"/>
    </source>
</evidence>
<dbReference type="AlphaFoldDB" id="A0AAP4KD25"/>
<feature type="compositionally biased region" description="Basic and acidic residues" evidence="1">
    <location>
        <begin position="1"/>
        <end position="25"/>
    </location>
</feature>